<feature type="domain" description="Photolyase/cryptochrome alpha/beta" evidence="4">
    <location>
        <begin position="2"/>
        <end position="141"/>
    </location>
</feature>
<dbReference type="InterPro" id="IPR036155">
    <property type="entry name" value="Crypto/Photolyase_N_sf"/>
</dbReference>
<dbReference type="GeneID" id="90610241"/>
<dbReference type="GO" id="GO:0071949">
    <property type="term" value="F:FAD binding"/>
    <property type="evidence" value="ECO:0007669"/>
    <property type="project" value="TreeGrafter"/>
</dbReference>
<sequence length="285" mass="32676">MANALIWFRNDLRTIDHEPLLRAAAADQCFAVQCIDPRQFETTALGFHRTGPFEIADTPELFTDFRKQIEKHCEARPPLGEPSQINCELPEGLEAGEIPTLNSLGRLSQSKDDRCLNRFPGGQTAGNQRLQEYIWDEDRLRVYKQTPNGILAPNDSSKFSPWLAHGCISARTIADHVRRYEDERVENKSTYWMIFELLWRDYFRWITRIQSWTSSNRQKKTKRSTIGLVQPAAENQSSNRPTETTSAQINIRNASGSETSPRVLSRERLPNRGWSRTKSRVLAAA</sequence>
<keyword evidence="2" id="KW-0274">FAD</keyword>
<feature type="binding site" evidence="2">
    <location>
        <position position="143"/>
    </location>
    <ligand>
        <name>FAD</name>
        <dbReference type="ChEBI" id="CHEBI:57692"/>
    </ligand>
</feature>
<dbReference type="RefSeq" id="WP_099262449.1">
    <property type="nucleotide sequence ID" value="NZ_NIZW01000016.1"/>
</dbReference>
<dbReference type="Pfam" id="PF00875">
    <property type="entry name" value="DNA_photolyase"/>
    <property type="match status" value="1"/>
</dbReference>
<dbReference type="InterPro" id="IPR006050">
    <property type="entry name" value="DNA_photolyase_N"/>
</dbReference>
<accession>A0A2G1W3D4</accession>
<feature type="compositionally biased region" description="Polar residues" evidence="3">
    <location>
        <begin position="233"/>
        <end position="262"/>
    </location>
</feature>
<protein>
    <recommendedName>
        <fullName evidence="4">Photolyase/cryptochrome alpha/beta domain-containing protein</fullName>
    </recommendedName>
</protein>
<gene>
    <name evidence="5" type="ORF">CEE69_19745</name>
</gene>
<name>A0A2G1W3D4_9BACT</name>
<dbReference type="AlphaFoldDB" id="A0A2G1W3D4"/>
<dbReference type="InterPro" id="IPR014729">
    <property type="entry name" value="Rossmann-like_a/b/a_fold"/>
</dbReference>
<feature type="region of interest" description="Disordered" evidence="3">
    <location>
        <begin position="216"/>
        <end position="285"/>
    </location>
</feature>
<evidence type="ECO:0000256" key="2">
    <source>
        <dbReference type="PIRSR" id="PIRSR602081-1"/>
    </source>
</evidence>
<dbReference type="InterPro" id="IPR036134">
    <property type="entry name" value="Crypto/Photolyase_FAD-like_sf"/>
</dbReference>
<evidence type="ECO:0000256" key="3">
    <source>
        <dbReference type="SAM" id="MobiDB-lite"/>
    </source>
</evidence>
<dbReference type="EMBL" id="NIZW01000016">
    <property type="protein sequence ID" value="PHQ33534.1"/>
    <property type="molecule type" value="Genomic_DNA"/>
</dbReference>
<dbReference type="GO" id="GO:0000719">
    <property type="term" value="P:photoreactive repair"/>
    <property type="evidence" value="ECO:0007669"/>
    <property type="project" value="TreeGrafter"/>
</dbReference>
<dbReference type="Gene3D" id="1.25.40.80">
    <property type="match status" value="1"/>
</dbReference>
<comment type="caution">
    <text evidence="5">The sequence shown here is derived from an EMBL/GenBank/DDBJ whole genome shotgun (WGS) entry which is preliminary data.</text>
</comment>
<evidence type="ECO:0000313" key="5">
    <source>
        <dbReference type="EMBL" id="PHQ33534.1"/>
    </source>
</evidence>
<dbReference type="PROSITE" id="PS51645">
    <property type="entry name" value="PHR_CRY_ALPHA_BETA"/>
    <property type="match status" value="1"/>
</dbReference>
<dbReference type="SUPFAM" id="SSF48173">
    <property type="entry name" value="Cryptochrome/photolyase FAD-binding domain"/>
    <property type="match status" value="1"/>
</dbReference>
<dbReference type="GO" id="GO:0003677">
    <property type="term" value="F:DNA binding"/>
    <property type="evidence" value="ECO:0007669"/>
    <property type="project" value="TreeGrafter"/>
</dbReference>
<organism evidence="5 6">
    <name type="scientific">Rhodopirellula bahusiensis</name>
    <dbReference type="NCBI Taxonomy" id="2014065"/>
    <lineage>
        <taxon>Bacteria</taxon>
        <taxon>Pseudomonadati</taxon>
        <taxon>Planctomycetota</taxon>
        <taxon>Planctomycetia</taxon>
        <taxon>Pirellulales</taxon>
        <taxon>Pirellulaceae</taxon>
        <taxon>Rhodopirellula</taxon>
    </lineage>
</organism>
<dbReference type="PANTHER" id="PTHR11455">
    <property type="entry name" value="CRYPTOCHROME"/>
    <property type="match status" value="1"/>
</dbReference>
<dbReference type="PANTHER" id="PTHR11455:SF22">
    <property type="entry name" value="CRYPTOCHROME DASH"/>
    <property type="match status" value="1"/>
</dbReference>
<reference evidence="5 6" key="1">
    <citation type="submission" date="2017-06" db="EMBL/GenBank/DDBJ databases">
        <title>Description of Rhodopirellula bahusiensis sp. nov.</title>
        <authorList>
            <person name="Kizina J."/>
            <person name="Harder J."/>
        </authorList>
    </citation>
    <scope>NUCLEOTIDE SEQUENCE [LARGE SCALE GENOMIC DNA]</scope>
    <source>
        <strain evidence="5 6">SWK21</strain>
    </source>
</reference>
<feature type="binding site" evidence="2">
    <location>
        <begin position="196"/>
        <end position="203"/>
    </location>
    <ligand>
        <name>FAD</name>
        <dbReference type="ChEBI" id="CHEBI:57692"/>
    </ligand>
</feature>
<proteinExistence type="predicted"/>
<keyword evidence="6" id="KW-1185">Reference proteome</keyword>
<dbReference type="InterPro" id="IPR002081">
    <property type="entry name" value="Cryptochrome/DNA_photolyase_1"/>
</dbReference>
<dbReference type="SUPFAM" id="SSF52425">
    <property type="entry name" value="Cryptochrome/photolyase, N-terminal domain"/>
    <property type="match status" value="1"/>
</dbReference>
<keyword evidence="2" id="KW-0285">Flavoprotein</keyword>
<evidence type="ECO:0000256" key="1">
    <source>
        <dbReference type="ARBA" id="ARBA00001932"/>
    </source>
</evidence>
<dbReference type="Gene3D" id="3.40.50.620">
    <property type="entry name" value="HUPs"/>
    <property type="match status" value="1"/>
</dbReference>
<comment type="cofactor">
    <cofactor evidence="2">
        <name>FAD</name>
        <dbReference type="ChEBI" id="CHEBI:57692"/>
    </cofactor>
    <text evidence="2">Binds 1 FAD per subunit.</text>
</comment>
<feature type="binding site" evidence="2">
    <location>
        <begin position="156"/>
        <end position="160"/>
    </location>
    <ligand>
        <name>FAD</name>
        <dbReference type="ChEBI" id="CHEBI:57692"/>
    </ligand>
</feature>
<dbReference type="Proteomes" id="UP000225740">
    <property type="component" value="Unassembled WGS sequence"/>
</dbReference>
<dbReference type="OrthoDB" id="9772484at2"/>
<comment type="cofactor">
    <cofactor evidence="1">
        <name>(6R)-5,10-methylene-5,6,7,8-tetrahydrofolate</name>
        <dbReference type="ChEBI" id="CHEBI:15636"/>
    </cofactor>
</comment>
<evidence type="ECO:0000313" key="6">
    <source>
        <dbReference type="Proteomes" id="UP000225740"/>
    </source>
</evidence>
<evidence type="ECO:0000259" key="4">
    <source>
        <dbReference type="PROSITE" id="PS51645"/>
    </source>
</evidence>